<dbReference type="InterPro" id="IPR050155">
    <property type="entry name" value="HAD-like_hydrolase_sf"/>
</dbReference>
<dbReference type="InterPro" id="IPR023198">
    <property type="entry name" value="PGP-like_dom2"/>
</dbReference>
<dbReference type="NCBIfam" id="TIGR01549">
    <property type="entry name" value="HAD-SF-IA-v1"/>
    <property type="match status" value="1"/>
</dbReference>
<dbReference type="GO" id="GO:0006281">
    <property type="term" value="P:DNA repair"/>
    <property type="evidence" value="ECO:0007669"/>
    <property type="project" value="TreeGrafter"/>
</dbReference>
<dbReference type="EMBL" id="QMDV01000004">
    <property type="protein sequence ID" value="RAU81697.1"/>
    <property type="molecule type" value="Genomic_DNA"/>
</dbReference>
<reference evidence="5 6" key="1">
    <citation type="submission" date="2018-06" db="EMBL/GenBank/DDBJ databases">
        <authorList>
            <person name="Liu Z.-W."/>
        </authorList>
    </citation>
    <scope>NUCLEOTIDE SEQUENCE [LARGE SCALE GENOMIC DNA]</scope>
    <source>
        <strain evidence="5 6">2b14</strain>
    </source>
</reference>
<accession>A0A364RBR0</accession>
<dbReference type="GO" id="GO:0008967">
    <property type="term" value="F:phosphoglycolate phosphatase activity"/>
    <property type="evidence" value="ECO:0007669"/>
    <property type="project" value="UniProtKB-EC"/>
</dbReference>
<evidence type="ECO:0000256" key="2">
    <source>
        <dbReference type="ARBA" id="ARBA00004818"/>
    </source>
</evidence>
<name>A0A364RBR0_9BACT</name>
<organism evidence="5 6">
    <name type="scientific">Pontibacter arcticus</name>
    <dbReference type="NCBI Taxonomy" id="2080288"/>
    <lineage>
        <taxon>Bacteria</taxon>
        <taxon>Pseudomonadati</taxon>
        <taxon>Bacteroidota</taxon>
        <taxon>Cytophagia</taxon>
        <taxon>Cytophagales</taxon>
        <taxon>Hymenobacteraceae</taxon>
        <taxon>Pontibacter</taxon>
    </lineage>
</organism>
<evidence type="ECO:0000256" key="1">
    <source>
        <dbReference type="ARBA" id="ARBA00000830"/>
    </source>
</evidence>
<evidence type="ECO:0000313" key="6">
    <source>
        <dbReference type="Proteomes" id="UP000251692"/>
    </source>
</evidence>
<dbReference type="InterPro" id="IPR006439">
    <property type="entry name" value="HAD-SF_hydro_IA"/>
</dbReference>
<protein>
    <recommendedName>
        <fullName evidence="4">phosphoglycolate phosphatase</fullName>
        <ecNumber evidence="4">3.1.3.18</ecNumber>
    </recommendedName>
</protein>
<sequence>MKTDSIIFDLDGTLWDAADTVAKAWKAAKKQVNFEIQDITPEDIRNVAGMQHDLIFKKLFPNLSEAQQKKLMEISGKEEMAHIRKYGGVLYPNLTETLQYLQPTYKLFIVSNCQDGYIEAFLEFNELHTFFPDFECSGRTGNPKNENIRAIIQRNQLQNPVYVGDTTGDQQAAEKAGVPFVYAKYGFGQLPKYEQHLDQFADLKKLF</sequence>
<keyword evidence="6" id="KW-1185">Reference proteome</keyword>
<evidence type="ECO:0000256" key="4">
    <source>
        <dbReference type="ARBA" id="ARBA00013078"/>
    </source>
</evidence>
<comment type="catalytic activity">
    <reaction evidence="1">
        <text>2-phosphoglycolate + H2O = glycolate + phosphate</text>
        <dbReference type="Rhea" id="RHEA:14369"/>
        <dbReference type="ChEBI" id="CHEBI:15377"/>
        <dbReference type="ChEBI" id="CHEBI:29805"/>
        <dbReference type="ChEBI" id="CHEBI:43474"/>
        <dbReference type="ChEBI" id="CHEBI:58033"/>
        <dbReference type="EC" id="3.1.3.18"/>
    </reaction>
</comment>
<comment type="similarity">
    <text evidence="3">Belongs to the HAD-like hydrolase superfamily. CbbY/CbbZ/Gph/YieH family.</text>
</comment>
<gene>
    <name evidence="5" type="ORF">DP923_13390</name>
</gene>
<reference evidence="5 6" key="2">
    <citation type="submission" date="2018-07" db="EMBL/GenBank/DDBJ databases">
        <title>Pontibacter sp. 2b14 genomic sequence and assembly.</title>
        <authorList>
            <person name="Du Z.-J."/>
        </authorList>
    </citation>
    <scope>NUCLEOTIDE SEQUENCE [LARGE SCALE GENOMIC DNA]</scope>
    <source>
        <strain evidence="5 6">2b14</strain>
    </source>
</reference>
<dbReference type="Gene3D" id="3.40.50.1000">
    <property type="entry name" value="HAD superfamily/HAD-like"/>
    <property type="match status" value="1"/>
</dbReference>
<dbReference type="Pfam" id="PF13419">
    <property type="entry name" value="HAD_2"/>
    <property type="match status" value="1"/>
</dbReference>
<dbReference type="RefSeq" id="WP_112306377.1">
    <property type="nucleotide sequence ID" value="NZ_QMDV01000004.1"/>
</dbReference>
<dbReference type="InterPro" id="IPR036412">
    <property type="entry name" value="HAD-like_sf"/>
</dbReference>
<dbReference type="InterPro" id="IPR023214">
    <property type="entry name" value="HAD_sf"/>
</dbReference>
<dbReference type="InterPro" id="IPR041492">
    <property type="entry name" value="HAD_2"/>
</dbReference>
<dbReference type="Gene3D" id="1.10.150.240">
    <property type="entry name" value="Putative phosphatase, domain 2"/>
    <property type="match status" value="1"/>
</dbReference>
<dbReference type="SUPFAM" id="SSF56784">
    <property type="entry name" value="HAD-like"/>
    <property type="match status" value="1"/>
</dbReference>
<dbReference type="EC" id="3.1.3.18" evidence="4"/>
<evidence type="ECO:0000256" key="3">
    <source>
        <dbReference type="ARBA" id="ARBA00006171"/>
    </source>
</evidence>
<comment type="pathway">
    <text evidence="2">Organic acid metabolism; glycolate biosynthesis; glycolate from 2-phosphoglycolate: step 1/1.</text>
</comment>
<dbReference type="PANTHER" id="PTHR43434:SF1">
    <property type="entry name" value="PHOSPHOGLYCOLATE PHOSPHATASE"/>
    <property type="match status" value="1"/>
</dbReference>
<dbReference type="AlphaFoldDB" id="A0A364RBR0"/>
<dbReference type="PANTHER" id="PTHR43434">
    <property type="entry name" value="PHOSPHOGLYCOLATE PHOSPHATASE"/>
    <property type="match status" value="1"/>
</dbReference>
<proteinExistence type="inferred from homology"/>
<dbReference type="OrthoDB" id="9792518at2"/>
<evidence type="ECO:0000313" key="5">
    <source>
        <dbReference type="EMBL" id="RAU81697.1"/>
    </source>
</evidence>
<dbReference type="Proteomes" id="UP000251692">
    <property type="component" value="Unassembled WGS sequence"/>
</dbReference>
<comment type="caution">
    <text evidence="5">The sequence shown here is derived from an EMBL/GenBank/DDBJ whole genome shotgun (WGS) entry which is preliminary data.</text>
</comment>
<keyword evidence="5" id="KW-0378">Hydrolase</keyword>